<proteinExistence type="predicted"/>
<reference evidence="1" key="1">
    <citation type="submission" date="2024-05" db="EMBL/GenBank/DDBJ databases">
        <title>Whole genome shotgun sequence of Streptomyces hygroscopicus NBRC 113678.</title>
        <authorList>
            <person name="Komaki H."/>
            <person name="Tamura T."/>
        </authorList>
    </citation>
    <scope>NUCLEOTIDE SEQUENCE</scope>
    <source>
        <strain evidence="1">N11-34</strain>
    </source>
</reference>
<dbReference type="EMBL" id="BNEK01000005">
    <property type="protein sequence ID" value="GHJ32580.1"/>
    <property type="molecule type" value="Genomic_DNA"/>
</dbReference>
<gene>
    <name evidence="1" type="ORF">TPA0910_70130</name>
</gene>
<name>A0ABQ3UAE7_STRHY</name>
<evidence type="ECO:0000313" key="1">
    <source>
        <dbReference type="EMBL" id="GHJ32580.1"/>
    </source>
</evidence>
<protein>
    <submittedName>
        <fullName evidence="1">Uncharacterized protein</fullName>
    </submittedName>
</protein>
<dbReference type="Proteomes" id="UP001054854">
    <property type="component" value="Unassembled WGS sequence"/>
</dbReference>
<evidence type="ECO:0000313" key="2">
    <source>
        <dbReference type="Proteomes" id="UP001054854"/>
    </source>
</evidence>
<organism evidence="1 2">
    <name type="scientific">Streptomyces hygroscopicus</name>
    <dbReference type="NCBI Taxonomy" id="1912"/>
    <lineage>
        <taxon>Bacteria</taxon>
        <taxon>Bacillati</taxon>
        <taxon>Actinomycetota</taxon>
        <taxon>Actinomycetes</taxon>
        <taxon>Kitasatosporales</taxon>
        <taxon>Streptomycetaceae</taxon>
        <taxon>Streptomyces</taxon>
        <taxon>Streptomyces violaceusniger group</taxon>
    </lineage>
</organism>
<keyword evidence="2" id="KW-1185">Reference proteome</keyword>
<accession>A0ABQ3UAE7</accession>
<sequence>MPAVSATIAIRMTAKARPGLPCDPEDLRPFFGAATFSYLPVQPPRIGGARGGHEVLWGRAPAGA</sequence>
<comment type="caution">
    <text evidence="1">The sequence shown here is derived from an EMBL/GenBank/DDBJ whole genome shotgun (WGS) entry which is preliminary data.</text>
</comment>